<feature type="region of interest" description="Disordered" evidence="14">
    <location>
        <begin position="1280"/>
        <end position="1321"/>
    </location>
</feature>
<feature type="compositionally biased region" description="Basic and acidic residues" evidence="14">
    <location>
        <begin position="1782"/>
        <end position="1793"/>
    </location>
</feature>
<feature type="compositionally biased region" description="Polar residues" evidence="14">
    <location>
        <begin position="1905"/>
        <end position="1918"/>
    </location>
</feature>
<keyword evidence="10" id="KW-0325">Glycoprotein</keyword>
<feature type="domain" description="C2H2-type" evidence="16">
    <location>
        <begin position="1729"/>
        <end position="1753"/>
    </location>
</feature>
<dbReference type="InterPro" id="IPR036770">
    <property type="entry name" value="Ankyrin_rpt-contain_sf"/>
</dbReference>
<keyword evidence="5" id="KW-0677">Repeat</keyword>
<dbReference type="Pfam" id="PF00023">
    <property type="entry name" value="Ank"/>
    <property type="match status" value="1"/>
</dbReference>
<gene>
    <name evidence="17" type="ORF">CHIRRI_LOCUS4422</name>
</gene>
<dbReference type="InterPro" id="IPR052076">
    <property type="entry name" value="TRP_cation_channel"/>
</dbReference>
<evidence type="ECO:0000256" key="14">
    <source>
        <dbReference type="SAM" id="MobiDB-lite"/>
    </source>
</evidence>
<feature type="repeat" description="ANK" evidence="12">
    <location>
        <begin position="227"/>
        <end position="248"/>
    </location>
</feature>
<keyword evidence="9 15" id="KW-0472">Membrane</keyword>
<dbReference type="InterPro" id="IPR036236">
    <property type="entry name" value="Znf_C2H2_sf"/>
</dbReference>
<dbReference type="Pfam" id="PF12796">
    <property type="entry name" value="Ank_2"/>
    <property type="match status" value="5"/>
</dbReference>
<keyword evidence="2" id="KW-0813">Transport</keyword>
<dbReference type="Gene3D" id="1.25.40.20">
    <property type="entry name" value="Ankyrin repeat-containing domain"/>
    <property type="match status" value="3"/>
</dbReference>
<dbReference type="GO" id="GO:0034703">
    <property type="term" value="C:cation channel complex"/>
    <property type="evidence" value="ECO:0007669"/>
    <property type="project" value="UniProtKB-ARBA"/>
</dbReference>
<keyword evidence="13" id="KW-0862">Zinc</keyword>
<dbReference type="PROSITE" id="PS00028">
    <property type="entry name" value="ZINC_FINGER_C2H2_1"/>
    <property type="match status" value="3"/>
</dbReference>
<feature type="repeat" description="ANK" evidence="12">
    <location>
        <begin position="548"/>
        <end position="580"/>
    </location>
</feature>
<protein>
    <recommendedName>
        <fullName evidence="16">C2H2-type domain-containing protein</fullName>
    </recommendedName>
</protein>
<dbReference type="Pfam" id="PF23330">
    <property type="entry name" value="zf-C2H2_14"/>
    <property type="match status" value="1"/>
</dbReference>
<feature type="transmembrane region" description="Helical" evidence="15">
    <location>
        <begin position="823"/>
        <end position="845"/>
    </location>
</feature>
<keyword evidence="13" id="KW-0863">Zinc-finger</keyword>
<feature type="transmembrane region" description="Helical" evidence="15">
    <location>
        <begin position="950"/>
        <end position="968"/>
    </location>
</feature>
<dbReference type="SMART" id="SM00355">
    <property type="entry name" value="ZnF_C2H2"/>
    <property type="match status" value="3"/>
</dbReference>
<reference evidence="17" key="1">
    <citation type="submission" date="2022-01" db="EMBL/GenBank/DDBJ databases">
        <authorList>
            <person name="King R."/>
        </authorList>
    </citation>
    <scope>NUCLEOTIDE SEQUENCE</scope>
</reference>
<evidence type="ECO:0000256" key="9">
    <source>
        <dbReference type="ARBA" id="ARBA00023136"/>
    </source>
</evidence>
<evidence type="ECO:0000256" key="5">
    <source>
        <dbReference type="ARBA" id="ARBA00022737"/>
    </source>
</evidence>
<dbReference type="InterPro" id="IPR002110">
    <property type="entry name" value="Ankyrin_rpt"/>
</dbReference>
<dbReference type="SUPFAM" id="SSF48403">
    <property type="entry name" value="Ankyrin repeat"/>
    <property type="match status" value="2"/>
</dbReference>
<feature type="repeat" description="ANK" evidence="12">
    <location>
        <begin position="580"/>
        <end position="600"/>
    </location>
</feature>
<evidence type="ECO:0000256" key="2">
    <source>
        <dbReference type="ARBA" id="ARBA00022448"/>
    </source>
</evidence>
<dbReference type="InterPro" id="IPR005821">
    <property type="entry name" value="Ion_trans_dom"/>
</dbReference>
<feature type="repeat" description="ANK" evidence="12">
    <location>
        <begin position="479"/>
        <end position="511"/>
    </location>
</feature>
<keyword evidence="11" id="KW-0407">Ion channel</keyword>
<feature type="transmembrane region" description="Helical" evidence="15">
    <location>
        <begin position="918"/>
        <end position="938"/>
    </location>
</feature>
<evidence type="ECO:0000256" key="7">
    <source>
        <dbReference type="ARBA" id="ARBA00023043"/>
    </source>
</evidence>
<feature type="region of interest" description="Disordered" evidence="14">
    <location>
        <begin position="1782"/>
        <end position="1952"/>
    </location>
</feature>
<dbReference type="PRINTS" id="PR01415">
    <property type="entry name" value="ANKYRIN"/>
</dbReference>
<feature type="repeat" description="ANK" evidence="12">
    <location>
        <begin position="302"/>
        <end position="334"/>
    </location>
</feature>
<evidence type="ECO:0000313" key="17">
    <source>
        <dbReference type="EMBL" id="CAG9801496.1"/>
    </source>
</evidence>
<feature type="compositionally biased region" description="Basic and acidic residues" evidence="14">
    <location>
        <begin position="1439"/>
        <end position="1455"/>
    </location>
</feature>
<keyword evidence="18" id="KW-1185">Reference proteome</keyword>
<feature type="region of interest" description="Disordered" evidence="14">
    <location>
        <begin position="1622"/>
        <end position="1688"/>
    </location>
</feature>
<dbReference type="PROSITE" id="PS50088">
    <property type="entry name" value="ANK_REPEAT"/>
    <property type="match status" value="10"/>
</dbReference>
<dbReference type="EMBL" id="OU895877">
    <property type="protein sequence ID" value="CAG9801496.1"/>
    <property type="molecule type" value="Genomic_DNA"/>
</dbReference>
<keyword evidence="8" id="KW-0406">Ion transport</keyword>
<feature type="compositionally biased region" description="Gly residues" evidence="14">
    <location>
        <begin position="1352"/>
        <end position="1373"/>
    </location>
</feature>
<feature type="compositionally biased region" description="Acidic residues" evidence="14">
    <location>
        <begin position="1660"/>
        <end position="1682"/>
    </location>
</feature>
<feature type="compositionally biased region" description="Basic and acidic residues" evidence="14">
    <location>
        <begin position="1837"/>
        <end position="1866"/>
    </location>
</feature>
<feature type="region of interest" description="Disordered" evidence="14">
    <location>
        <begin position="1596"/>
        <end position="1615"/>
    </location>
</feature>
<name>A0A9N9RRN7_9DIPT</name>
<evidence type="ECO:0000256" key="11">
    <source>
        <dbReference type="ARBA" id="ARBA00023303"/>
    </source>
</evidence>
<feature type="repeat" description="ANK" evidence="12">
    <location>
        <begin position="512"/>
        <end position="544"/>
    </location>
</feature>
<feature type="compositionally biased region" description="Low complexity" evidence="14">
    <location>
        <begin position="1374"/>
        <end position="1391"/>
    </location>
</feature>
<feature type="region of interest" description="Disordered" evidence="14">
    <location>
        <begin position="1344"/>
        <end position="1461"/>
    </location>
</feature>
<evidence type="ECO:0000256" key="6">
    <source>
        <dbReference type="ARBA" id="ARBA00022989"/>
    </source>
</evidence>
<dbReference type="GO" id="GO:0008270">
    <property type="term" value="F:zinc ion binding"/>
    <property type="evidence" value="ECO:0007669"/>
    <property type="project" value="UniProtKB-KW"/>
</dbReference>
<evidence type="ECO:0000259" key="16">
    <source>
        <dbReference type="PROSITE" id="PS50157"/>
    </source>
</evidence>
<dbReference type="PANTHER" id="PTHR47143">
    <property type="entry name" value="TRANSIENT RECEPTOR POTENTIAL CATION CHANNEL PROTEIN PAINLESS"/>
    <property type="match status" value="1"/>
</dbReference>
<dbReference type="InterPro" id="IPR056345">
    <property type="entry name" value="Znf-C2H2_CIZ1"/>
</dbReference>
<feature type="compositionally biased region" description="Low complexity" evidence="14">
    <location>
        <begin position="1919"/>
        <end position="1943"/>
    </location>
</feature>
<dbReference type="PROSITE" id="PS50297">
    <property type="entry name" value="ANK_REP_REGION"/>
    <property type="match status" value="9"/>
</dbReference>
<dbReference type="Pfam" id="PF00520">
    <property type="entry name" value="Ion_trans"/>
    <property type="match status" value="1"/>
</dbReference>
<feature type="compositionally biased region" description="Basic and acidic residues" evidence="14">
    <location>
        <begin position="1628"/>
        <end position="1659"/>
    </location>
</feature>
<evidence type="ECO:0000256" key="8">
    <source>
        <dbReference type="ARBA" id="ARBA00023065"/>
    </source>
</evidence>
<keyword evidence="3" id="KW-0716">Sensory transduction</keyword>
<dbReference type="PROSITE" id="PS50157">
    <property type="entry name" value="ZINC_FINGER_C2H2_2"/>
    <property type="match status" value="2"/>
</dbReference>
<feature type="repeat" description="ANK" evidence="12">
    <location>
        <begin position="406"/>
        <end position="438"/>
    </location>
</feature>
<evidence type="ECO:0000256" key="4">
    <source>
        <dbReference type="ARBA" id="ARBA00022692"/>
    </source>
</evidence>
<reference evidence="17" key="2">
    <citation type="submission" date="2022-10" db="EMBL/GenBank/DDBJ databases">
        <authorList>
            <consortium name="ENA_rothamsted_submissions"/>
            <consortium name="culmorum"/>
            <person name="King R."/>
        </authorList>
    </citation>
    <scope>NUCLEOTIDE SEQUENCE</scope>
</reference>
<evidence type="ECO:0000256" key="10">
    <source>
        <dbReference type="ARBA" id="ARBA00023180"/>
    </source>
</evidence>
<dbReference type="PANTHER" id="PTHR47143:SF1">
    <property type="entry name" value="ION_TRANS DOMAIN-CONTAINING PROTEIN"/>
    <property type="match status" value="1"/>
</dbReference>
<dbReference type="GO" id="GO:0005216">
    <property type="term" value="F:monoatomic ion channel activity"/>
    <property type="evidence" value="ECO:0007669"/>
    <property type="project" value="InterPro"/>
</dbReference>
<evidence type="ECO:0000256" key="13">
    <source>
        <dbReference type="PROSITE-ProRule" id="PRU00042"/>
    </source>
</evidence>
<keyword evidence="4 15" id="KW-0812">Transmembrane</keyword>
<organism evidence="17 18">
    <name type="scientific">Chironomus riparius</name>
    <dbReference type="NCBI Taxonomy" id="315576"/>
    <lineage>
        <taxon>Eukaryota</taxon>
        <taxon>Metazoa</taxon>
        <taxon>Ecdysozoa</taxon>
        <taxon>Arthropoda</taxon>
        <taxon>Hexapoda</taxon>
        <taxon>Insecta</taxon>
        <taxon>Pterygota</taxon>
        <taxon>Neoptera</taxon>
        <taxon>Endopterygota</taxon>
        <taxon>Diptera</taxon>
        <taxon>Nematocera</taxon>
        <taxon>Chironomoidea</taxon>
        <taxon>Chironomidae</taxon>
        <taxon>Chironominae</taxon>
        <taxon>Chironomus</taxon>
    </lineage>
</organism>
<feature type="domain" description="C2H2-type" evidence="16">
    <location>
        <begin position="1468"/>
        <end position="1497"/>
    </location>
</feature>
<feature type="transmembrane region" description="Helical" evidence="15">
    <location>
        <begin position="888"/>
        <end position="906"/>
    </location>
</feature>
<feature type="compositionally biased region" description="Low complexity" evidence="14">
    <location>
        <begin position="1282"/>
        <end position="1313"/>
    </location>
</feature>
<dbReference type="SMART" id="SM00248">
    <property type="entry name" value="ANK"/>
    <property type="match status" value="14"/>
</dbReference>
<keyword evidence="13" id="KW-0479">Metal-binding</keyword>
<evidence type="ECO:0000256" key="15">
    <source>
        <dbReference type="SAM" id="Phobius"/>
    </source>
</evidence>
<evidence type="ECO:0000256" key="3">
    <source>
        <dbReference type="ARBA" id="ARBA00022606"/>
    </source>
</evidence>
<feature type="repeat" description="ANK" evidence="12">
    <location>
        <begin position="614"/>
        <end position="646"/>
    </location>
</feature>
<dbReference type="OrthoDB" id="1661883at2759"/>
<feature type="transmembrane region" description="Helical" evidence="15">
    <location>
        <begin position="1062"/>
        <end position="1088"/>
    </location>
</feature>
<feature type="repeat" description="ANK" evidence="12">
    <location>
        <begin position="373"/>
        <end position="405"/>
    </location>
</feature>
<evidence type="ECO:0000313" key="18">
    <source>
        <dbReference type="Proteomes" id="UP001153620"/>
    </source>
</evidence>
<feature type="repeat" description="ANK" evidence="12">
    <location>
        <begin position="159"/>
        <end position="191"/>
    </location>
</feature>
<evidence type="ECO:0000256" key="1">
    <source>
        <dbReference type="ARBA" id="ARBA00004141"/>
    </source>
</evidence>
<feature type="compositionally biased region" description="Acidic residues" evidence="14">
    <location>
        <begin position="1808"/>
        <end position="1827"/>
    </location>
</feature>
<feature type="compositionally biased region" description="Low complexity" evidence="14">
    <location>
        <begin position="1401"/>
        <end position="1438"/>
    </location>
</feature>
<accession>A0A9N9RRN7</accession>
<proteinExistence type="predicted"/>
<feature type="transmembrane region" description="Helical" evidence="15">
    <location>
        <begin position="989"/>
        <end position="1012"/>
    </location>
</feature>
<evidence type="ECO:0000256" key="12">
    <source>
        <dbReference type="PROSITE-ProRule" id="PRU00023"/>
    </source>
</evidence>
<dbReference type="SUPFAM" id="SSF57667">
    <property type="entry name" value="beta-beta-alpha zinc fingers"/>
    <property type="match status" value="1"/>
</dbReference>
<dbReference type="InterPro" id="IPR013087">
    <property type="entry name" value="Znf_C2H2_type"/>
</dbReference>
<comment type="subcellular location">
    <subcellularLocation>
        <location evidence="1">Membrane</location>
        <topology evidence="1">Multi-pass membrane protein</topology>
    </subcellularLocation>
</comment>
<keyword evidence="7 12" id="KW-0040">ANK repeat</keyword>
<feature type="compositionally biased region" description="Low complexity" evidence="14">
    <location>
        <begin position="1867"/>
        <end position="1896"/>
    </location>
</feature>
<sequence length="1952" mass="220933">MPTTILLPTQKMVRPKNSSFREKEMDNGSDSETNTFLGSNRWKSWILSRIGRSNAIDSDESIDMKASSRPNELQAILVKEKEKESDVCLLVDSPYRILRAAERGNLDEFVRLYQFDNSRLTVKDGRGRSVAHQAAAKNRKNILVYIHEMHGDLNCQDNTGSTPLHFAVENESFDAIEFLLQVPVKTNILNDRKFSPLHLATLLNKVNVLKVMAKHRDIFDIQQGGEHGRTALHLAAIQDHEECARILITEFGASPRSACNLGYYPIHEAAKNASSKTMEVFLQWGESKGCTREEMISFYDSEGNLPLHSAVHGGDIKAVELCLKSGAKISTQQHDLSTPVHLACAQGALEIVELMFKMQPQEKKTSLLCTDIQKMTPLHCASMFDHPPLVEFLVNEGADVNAQDKENRSAILLAASRSGWRTVHVLIRLGADIHIKDVNQRNLLHSIILNGGRLEEFADEINKHSECSWSEFLNEKDISGCSPLHYASREGHIRSLENLIRMGACINLKNNNNESPLHFAARYGRYNTVKQLLDSEKGTFIINESDGEGLTPLHIASQQGHTRVVQLLLNRGALLHRDHNGRNPLHLAAMNNYTQTVELLHSVHSHLLDQVDKDGNTALHLATMENKQNAVNLLLTIGCKLSYNNMDLSAIDYAIHYKYPEAAVAMVTHEGRGNEVMSLKSGKHPCVTLALIASMPKVFEAVQDKCITKANCKKDSKSFYIRYSFSCFLCPQYYTQVDEKTGNALNISEPIPLPAMNIKYSFDVYQKSKEKIGFIRESMNDPNWLPPPLQVCNAMVQHGRVELLAHPLSQKYLQMKWNSYGKYIHIANLLIYSIYLTFTTMYSSLLMKNESTRISTFVDNDVNGTDGVHNLTKSDDEEHYKRVEVNSGMFISGAVVFTYVLACSIREIIQLSQKRYHYLFEPVNFVSWLLYINTIIMISPIFTNGYVCDFLYASASFTIFLSWFNLLLHLQRFDQIGIYVVMFLEILQTLIKVLMVFSILIIAFGLAFFILLSNIENPQANHLSFQTIPMSLMRSFSMMLGEMDFVGTFIQPFHMKHLPYPYASFAILFLFMILMPILLMNLLIGLAVGDIESVKRNAQLKRLAMQVVLHTELERKLPKVWLEKVDKTELIEYPNEAKCKVTMLDSILRKWFCNPFNESENSGLEFVLDNTCEDYVMAEIEKQKHKLKDLTKMMEQQHQLLRLIVQKMEIKSEADDVDEGVSLREARPLSAISNENQSKWTSPRIRKKLRTLKSFSKSISPSVKRKNQYFEQRNMAFRNNRRNNQGGNFNNNYGGSISRGNVNPWNNNMDNGPNRGGGNQNEVVGALLNMFRNQGNIPSLIENMGNGFNRGNQGGGGGGGGFNDNFHRGGGGRNMSNNRRNNNNNNNNNNRVVKGAIRKPNVANRKAMANNNKKNSNNSKQNDSATDSTTNTKNTNDARNGKDVKGDINEKEPKRKNSPYSDVPNDMFYCHLCAKHMWDSTSFENHLKGRTHQMMKEGVEESYHLKANMLRQEAKIAEQLKSIEIDRLKRLGKQIRAANQVREYCAMCDLSFYGHLSTHRKTDGHLDLKKFLHPKCDDCNAEFHNRAEYDDHLLSPQHMKTCKTPPSYKSEESRRNRLQILTEADEVQGLREEKPKKEKKEVKEGETAEAADGEKKEENGEPMETEATEEDGKAEEEAEDAEAADKPEIEPILDFKDGDEIGPEIETKIPKYNCKRQVGFSLISKLICFECRLCNKYFDTEGTAEVHSRTFNHHRLFVKFLNEKANETKIAQKRAAAAAAEENERQKRIKLESETEATTEVVAKPSDELYDPTEATADDDTKEEITDEVMKPVAETVVEKEPTPVEAPKVEEKKPEPVAEPVKEEVATPVVTPATPSTPVATPTPVTPATPTVTPVEKQPETPKANEQPQQQNTPKSQNNTPNKNFNNNNRGGRGGRNNNNQRRSGRYGGRF</sequence>
<keyword evidence="6 15" id="KW-1133">Transmembrane helix</keyword>
<dbReference type="Proteomes" id="UP001153620">
    <property type="component" value="Chromosome 1"/>
</dbReference>